<reference evidence="6 7" key="1">
    <citation type="submission" date="2011-12" db="EMBL/GenBank/DDBJ databases">
        <title>Whole genome shotgun sequence of Arthrobacter globiformis NBRC 12137.</title>
        <authorList>
            <person name="Miyazawa S."/>
            <person name="Hosoyama A."/>
            <person name="Tsuchikane K."/>
            <person name="Katsumata H."/>
            <person name="Yamazaki S."/>
            <person name="Fujita N."/>
        </authorList>
    </citation>
    <scope>NUCLEOTIDE SEQUENCE [LARGE SCALE GENOMIC DNA]</scope>
    <source>
        <strain evidence="6 7">NBRC 12137</strain>
    </source>
</reference>
<dbReference type="Proteomes" id="UP000003828">
    <property type="component" value="Unassembled WGS sequence"/>
</dbReference>
<sequence length="383" mass="39399">MSTAATPSTGFLALELDGDGGHPAAWRKARHTPAELLDGTRVRATVLAAESAGFHVATFADGPLTPAADSADGRDIPGRLNALQRAAFAGPVTASIVLVPEVDTVYTEPFHISTQLASLDYVSGGRAGWLVAASDQAADAAAVGRSLVPADGLGREAADSIEVGRRLWDSWEDDAVIRDVATGRYIDADKLHYVDFEGGAGYSVKGPSIIPRPLQGQLPVLAPAGLLGADQLSAGAADAVLVSAPTPGLLAGEIAEARAAAPAAAVIAELDVVLDARGQSAAGRLAELDAHTPWQSSRARFIGTAAELTELLASVLETADGVRLHPAVLDVDLEELAQLVLPALRRRGVLAPQQPGATFRDLLGLPRPTSRYAAVSAPAAAEN</sequence>
<dbReference type="InterPro" id="IPR051260">
    <property type="entry name" value="Diverse_substr_monoxygenases"/>
</dbReference>
<keyword evidence="1" id="KW-0285">Flavoprotein</keyword>
<dbReference type="Pfam" id="PF00296">
    <property type="entry name" value="Bac_luciferase"/>
    <property type="match status" value="1"/>
</dbReference>
<evidence type="ECO:0000256" key="3">
    <source>
        <dbReference type="ARBA" id="ARBA00023002"/>
    </source>
</evidence>
<dbReference type="PANTHER" id="PTHR30011:SF16">
    <property type="entry name" value="C2H2 FINGER DOMAIN TRANSCRIPTION FACTOR (EUROFUNG)-RELATED"/>
    <property type="match status" value="1"/>
</dbReference>
<dbReference type="eggNOG" id="COG2141">
    <property type="taxonomic scope" value="Bacteria"/>
</dbReference>
<evidence type="ECO:0000259" key="5">
    <source>
        <dbReference type="Pfam" id="PF00296"/>
    </source>
</evidence>
<keyword evidence="2" id="KW-0288">FMN</keyword>
<dbReference type="InterPro" id="IPR011251">
    <property type="entry name" value="Luciferase-like_dom"/>
</dbReference>
<dbReference type="OrthoDB" id="3265338at2"/>
<organism evidence="6 7">
    <name type="scientific">Arthrobacter globiformis (strain ATCC 8010 / DSM 20124 / JCM 1332 / NBRC 12137 / NCIMB 8907 / NRRL B-2979 / 168)</name>
    <dbReference type="NCBI Taxonomy" id="1077972"/>
    <lineage>
        <taxon>Bacteria</taxon>
        <taxon>Bacillati</taxon>
        <taxon>Actinomycetota</taxon>
        <taxon>Actinomycetes</taxon>
        <taxon>Micrococcales</taxon>
        <taxon>Micrococcaceae</taxon>
        <taxon>Arthrobacter</taxon>
    </lineage>
</organism>
<gene>
    <name evidence="6" type="ORF">ARGLB_094_00260</name>
</gene>
<dbReference type="EMBL" id="BAEG01000094">
    <property type="protein sequence ID" value="GAB15891.1"/>
    <property type="molecule type" value="Genomic_DNA"/>
</dbReference>
<comment type="caution">
    <text evidence="6">The sequence shown here is derived from an EMBL/GenBank/DDBJ whole genome shotgun (WGS) entry which is preliminary data.</text>
</comment>
<dbReference type="Gene3D" id="3.20.20.30">
    <property type="entry name" value="Luciferase-like domain"/>
    <property type="match status" value="1"/>
</dbReference>
<dbReference type="RefSeq" id="WP_003805779.1">
    <property type="nucleotide sequence ID" value="NZ_BAEG01000094.1"/>
</dbReference>
<evidence type="ECO:0000256" key="1">
    <source>
        <dbReference type="ARBA" id="ARBA00022630"/>
    </source>
</evidence>
<keyword evidence="7" id="KW-1185">Reference proteome</keyword>
<protein>
    <recommendedName>
        <fullName evidence="5">Luciferase-like domain-containing protein</fullName>
    </recommendedName>
</protein>
<dbReference type="InterPro" id="IPR036661">
    <property type="entry name" value="Luciferase-like_sf"/>
</dbReference>
<accession>H0QSU0</accession>
<proteinExistence type="predicted"/>
<keyword evidence="3" id="KW-0560">Oxidoreductase</keyword>
<dbReference type="GO" id="GO:0004497">
    <property type="term" value="F:monooxygenase activity"/>
    <property type="evidence" value="ECO:0007669"/>
    <property type="project" value="UniProtKB-KW"/>
</dbReference>
<evidence type="ECO:0000256" key="4">
    <source>
        <dbReference type="ARBA" id="ARBA00023033"/>
    </source>
</evidence>
<keyword evidence="4" id="KW-0503">Monooxygenase</keyword>
<evidence type="ECO:0000313" key="6">
    <source>
        <dbReference type="EMBL" id="GAB15891.1"/>
    </source>
</evidence>
<name>H0QSU0_ARTG1</name>
<feature type="domain" description="Luciferase-like" evidence="5">
    <location>
        <begin position="37"/>
        <end position="278"/>
    </location>
</feature>
<dbReference type="PANTHER" id="PTHR30011">
    <property type="entry name" value="ALKANESULFONATE MONOOXYGENASE-RELATED"/>
    <property type="match status" value="1"/>
</dbReference>
<dbReference type="GO" id="GO:0016705">
    <property type="term" value="F:oxidoreductase activity, acting on paired donors, with incorporation or reduction of molecular oxygen"/>
    <property type="evidence" value="ECO:0007669"/>
    <property type="project" value="InterPro"/>
</dbReference>
<dbReference type="STRING" id="1077972.ARGLB_094_00260"/>
<evidence type="ECO:0000313" key="7">
    <source>
        <dbReference type="Proteomes" id="UP000003828"/>
    </source>
</evidence>
<dbReference type="SUPFAM" id="SSF51679">
    <property type="entry name" value="Bacterial luciferase-like"/>
    <property type="match status" value="1"/>
</dbReference>
<evidence type="ECO:0000256" key="2">
    <source>
        <dbReference type="ARBA" id="ARBA00022643"/>
    </source>
</evidence>
<dbReference type="AlphaFoldDB" id="H0QSU0"/>